<feature type="region of interest" description="Disordered" evidence="1">
    <location>
        <begin position="80"/>
        <end position="130"/>
    </location>
</feature>
<reference evidence="2" key="1">
    <citation type="submission" date="2023-03" db="EMBL/GenBank/DDBJ databases">
        <title>Massive genome expansion in bonnet fungi (Mycena s.s.) driven by repeated elements and novel gene families across ecological guilds.</title>
        <authorList>
            <consortium name="Lawrence Berkeley National Laboratory"/>
            <person name="Harder C.B."/>
            <person name="Miyauchi S."/>
            <person name="Viragh M."/>
            <person name="Kuo A."/>
            <person name="Thoen E."/>
            <person name="Andreopoulos B."/>
            <person name="Lu D."/>
            <person name="Skrede I."/>
            <person name="Drula E."/>
            <person name="Henrissat B."/>
            <person name="Morin E."/>
            <person name="Kohler A."/>
            <person name="Barry K."/>
            <person name="LaButti K."/>
            <person name="Morin E."/>
            <person name="Salamov A."/>
            <person name="Lipzen A."/>
            <person name="Mereny Z."/>
            <person name="Hegedus B."/>
            <person name="Baldrian P."/>
            <person name="Stursova M."/>
            <person name="Weitz H."/>
            <person name="Taylor A."/>
            <person name="Grigoriev I.V."/>
            <person name="Nagy L.G."/>
            <person name="Martin F."/>
            <person name="Kauserud H."/>
        </authorList>
    </citation>
    <scope>NUCLEOTIDE SEQUENCE</scope>
    <source>
        <strain evidence="2">CBHHK182m</strain>
    </source>
</reference>
<evidence type="ECO:0000313" key="3">
    <source>
        <dbReference type="Proteomes" id="UP001215598"/>
    </source>
</evidence>
<organism evidence="2 3">
    <name type="scientific">Mycena metata</name>
    <dbReference type="NCBI Taxonomy" id="1033252"/>
    <lineage>
        <taxon>Eukaryota</taxon>
        <taxon>Fungi</taxon>
        <taxon>Dikarya</taxon>
        <taxon>Basidiomycota</taxon>
        <taxon>Agaricomycotina</taxon>
        <taxon>Agaricomycetes</taxon>
        <taxon>Agaricomycetidae</taxon>
        <taxon>Agaricales</taxon>
        <taxon>Marasmiineae</taxon>
        <taxon>Mycenaceae</taxon>
        <taxon>Mycena</taxon>
    </lineage>
</organism>
<feature type="compositionally biased region" description="Acidic residues" evidence="1">
    <location>
        <begin position="105"/>
        <end position="121"/>
    </location>
</feature>
<feature type="compositionally biased region" description="Low complexity" evidence="1">
    <location>
        <begin position="80"/>
        <end position="95"/>
    </location>
</feature>
<gene>
    <name evidence="2" type="ORF">B0H16DRAFT_1478025</name>
</gene>
<evidence type="ECO:0000256" key="1">
    <source>
        <dbReference type="SAM" id="MobiDB-lite"/>
    </source>
</evidence>
<comment type="caution">
    <text evidence="2">The sequence shown here is derived from an EMBL/GenBank/DDBJ whole genome shotgun (WGS) entry which is preliminary data.</text>
</comment>
<evidence type="ECO:0000313" key="2">
    <source>
        <dbReference type="EMBL" id="KAJ7714452.1"/>
    </source>
</evidence>
<accession>A0AAD7H8B6</accession>
<protein>
    <submittedName>
        <fullName evidence="2">Uncharacterized protein</fullName>
    </submittedName>
</protein>
<sequence>MATSQQELLRHVCACGAPTLTASRWSPDWLEGHFGATPPYISKLLAPSSRGTLPSRQPIESCYARLDACYLTSLSDESNGYESEISESGSIDPGSLADPHTNPADDSDSSTDSDEDSEPEVDTDHTATPTANVEELKIALAFIEAIKNASLDNGDLDPDTLHRLRNPSREPVDVSDPAELYFLSLFLTTTHGSEEQYNALRDAYLQRHPEEEVLTLARIKCKVAEWSGVVPIESNMCRDGCVAYTGPYADLDSCPACNLPRVDDGKPHYYLVMQRPNNYTVPGSSHPDVDPESLEQPSEELYDANLKILLASRNETDYKEQRRKTGIVKPSLFSGLDRKHRLGIPGLFPGDIMHWAMNALKAMIPTLDRTEQKGLPRGSVDLGAGFLLLRARDEHKHHIDGEAGRVIRQYLEGVGKGRIRGDLAVARWARLRLPNGQITRSAWKEKRKALNKVRMARNVKTFMDGKYEIGEIQYFLRASLSGEICALALIDFYSPPCPDLLQRSFDTIWSCTFEAEADLRLVPVQSIVSVVAMVPHQYAGHRRYFLVEKPGLDTIWEEEEDEEEST</sequence>
<name>A0AAD7H8B6_9AGAR</name>
<dbReference type="EMBL" id="JARKIB010000325">
    <property type="protein sequence ID" value="KAJ7714452.1"/>
    <property type="molecule type" value="Genomic_DNA"/>
</dbReference>
<dbReference type="AlphaFoldDB" id="A0AAD7H8B6"/>
<keyword evidence="3" id="KW-1185">Reference proteome</keyword>
<proteinExistence type="predicted"/>
<dbReference type="Proteomes" id="UP001215598">
    <property type="component" value="Unassembled WGS sequence"/>
</dbReference>